<dbReference type="EMBL" id="CAICTM010004010">
    <property type="protein sequence ID" value="CAB9531802.1"/>
    <property type="molecule type" value="Genomic_DNA"/>
</dbReference>
<dbReference type="Proteomes" id="UP001153069">
    <property type="component" value="Unassembled WGS sequence"/>
</dbReference>
<dbReference type="InterPro" id="IPR029033">
    <property type="entry name" value="His_PPase_superfam"/>
</dbReference>
<dbReference type="Pfam" id="PF00300">
    <property type="entry name" value="His_Phos_1"/>
    <property type="match status" value="1"/>
</dbReference>
<dbReference type="CDD" id="cd07067">
    <property type="entry name" value="HP_PGM_like"/>
    <property type="match status" value="1"/>
</dbReference>
<organism evidence="2 3">
    <name type="scientific">Seminavis robusta</name>
    <dbReference type="NCBI Taxonomy" id="568900"/>
    <lineage>
        <taxon>Eukaryota</taxon>
        <taxon>Sar</taxon>
        <taxon>Stramenopiles</taxon>
        <taxon>Ochrophyta</taxon>
        <taxon>Bacillariophyta</taxon>
        <taxon>Bacillariophyceae</taxon>
        <taxon>Bacillariophycidae</taxon>
        <taxon>Naviculales</taxon>
        <taxon>Naviculaceae</taxon>
        <taxon>Seminavis</taxon>
    </lineage>
</organism>
<reference evidence="2" key="1">
    <citation type="submission" date="2020-06" db="EMBL/GenBank/DDBJ databases">
        <authorList>
            <consortium name="Plant Systems Biology data submission"/>
        </authorList>
    </citation>
    <scope>NUCLEOTIDE SEQUENCE</scope>
    <source>
        <strain evidence="2">D6</strain>
    </source>
</reference>
<dbReference type="Gene3D" id="3.40.50.1240">
    <property type="entry name" value="Phosphoglycerate mutase-like"/>
    <property type="match status" value="1"/>
</dbReference>
<accession>A0A9N8F191</accession>
<proteinExistence type="predicted"/>
<dbReference type="GO" id="GO:0016791">
    <property type="term" value="F:phosphatase activity"/>
    <property type="evidence" value="ECO:0007669"/>
    <property type="project" value="TreeGrafter"/>
</dbReference>
<dbReference type="PROSITE" id="PS00175">
    <property type="entry name" value="PG_MUTASE"/>
    <property type="match status" value="1"/>
</dbReference>
<dbReference type="PANTHER" id="PTHR48100:SF44">
    <property type="entry name" value="PHOSPHATASE C1620.13-RELATED"/>
    <property type="match status" value="1"/>
</dbReference>
<dbReference type="PANTHER" id="PTHR48100">
    <property type="entry name" value="BROAD-SPECIFICITY PHOSPHATASE YOR283W-RELATED"/>
    <property type="match status" value="1"/>
</dbReference>
<gene>
    <name evidence="2" type="ORF">SEMRO_4012_G352510.1</name>
</gene>
<dbReference type="SUPFAM" id="SSF53254">
    <property type="entry name" value="Phosphoglycerate mutase-like"/>
    <property type="match status" value="1"/>
</dbReference>
<feature type="compositionally biased region" description="Basic and acidic residues" evidence="1">
    <location>
        <begin position="151"/>
        <end position="165"/>
    </location>
</feature>
<dbReference type="OrthoDB" id="496981at2759"/>
<evidence type="ECO:0000313" key="3">
    <source>
        <dbReference type="Proteomes" id="UP001153069"/>
    </source>
</evidence>
<dbReference type="SMART" id="SM00855">
    <property type="entry name" value="PGAM"/>
    <property type="match status" value="1"/>
</dbReference>
<sequence length="336" mass="38518">MNNSDTAAEAEAPKHFTRTSSVHRRRTLYLVRHGQALHNVKEAEAQEAARQMALQQQPSCTPDEIAQQMEDARKAVLQDATLFDAPLTELGRQQAKQAGEYLAELIDRGVAPPPTEAMVSPLSRCLETADILLQQHLQHEFDIPDDDEDPSERLDINNEATKDNDNSTTEESPRRSQRRSTLLVHIRPEIQERQTQYPPDTPQTPDQLYHWTQQQQQEQQEPQQQEQQLDNNTDSSSSSSNNYRFHHHGKALTGHALQVEESRTQLRERASKLFDVLMEMSHRHVLIISHKGYLREMERGLLGLTDSPLFDNAEVRVYHVVFTRGDRSLESVERLA</sequence>
<dbReference type="InterPro" id="IPR050275">
    <property type="entry name" value="PGM_Phosphatase"/>
</dbReference>
<evidence type="ECO:0000256" key="1">
    <source>
        <dbReference type="SAM" id="MobiDB-lite"/>
    </source>
</evidence>
<dbReference type="GO" id="GO:0005829">
    <property type="term" value="C:cytosol"/>
    <property type="evidence" value="ECO:0007669"/>
    <property type="project" value="TreeGrafter"/>
</dbReference>
<comment type="caution">
    <text evidence="2">The sequence shown here is derived from an EMBL/GenBank/DDBJ whole genome shotgun (WGS) entry which is preliminary data.</text>
</comment>
<feature type="region of interest" description="Disordered" evidence="1">
    <location>
        <begin position="142"/>
        <end position="246"/>
    </location>
</feature>
<keyword evidence="3" id="KW-1185">Reference proteome</keyword>
<protein>
    <submittedName>
        <fullName evidence="2">PGAM</fullName>
    </submittedName>
</protein>
<evidence type="ECO:0000313" key="2">
    <source>
        <dbReference type="EMBL" id="CAB9531802.1"/>
    </source>
</evidence>
<dbReference type="InterPro" id="IPR013078">
    <property type="entry name" value="His_Pase_superF_clade-1"/>
</dbReference>
<dbReference type="InterPro" id="IPR001345">
    <property type="entry name" value="PG/BPGM_mutase_AS"/>
</dbReference>
<feature type="compositionally biased region" description="Low complexity" evidence="1">
    <location>
        <begin position="194"/>
        <end position="242"/>
    </location>
</feature>
<dbReference type="AlphaFoldDB" id="A0A9N8F191"/>
<feature type="region of interest" description="Disordered" evidence="1">
    <location>
        <begin position="1"/>
        <end position="22"/>
    </location>
</feature>
<name>A0A9N8F191_9STRA</name>